<protein>
    <submittedName>
        <fullName evidence="1">Uncharacterized protein</fullName>
    </submittedName>
</protein>
<keyword evidence="2" id="KW-1185">Reference proteome</keyword>
<dbReference type="Proteomes" id="UP001150603">
    <property type="component" value="Unassembled WGS sequence"/>
</dbReference>
<organism evidence="1 2">
    <name type="scientific">Linderina macrospora</name>
    <dbReference type="NCBI Taxonomy" id="4868"/>
    <lineage>
        <taxon>Eukaryota</taxon>
        <taxon>Fungi</taxon>
        <taxon>Fungi incertae sedis</taxon>
        <taxon>Zoopagomycota</taxon>
        <taxon>Kickxellomycotina</taxon>
        <taxon>Kickxellomycetes</taxon>
        <taxon>Kickxellales</taxon>
        <taxon>Kickxellaceae</taxon>
        <taxon>Linderina</taxon>
    </lineage>
</organism>
<accession>A0ACC1JDN5</accession>
<name>A0ACC1JDN5_9FUNG</name>
<dbReference type="EMBL" id="JANBPW010000788">
    <property type="protein sequence ID" value="KAJ1948275.1"/>
    <property type="molecule type" value="Genomic_DNA"/>
</dbReference>
<evidence type="ECO:0000313" key="1">
    <source>
        <dbReference type="EMBL" id="KAJ1948275.1"/>
    </source>
</evidence>
<proteinExistence type="predicted"/>
<evidence type="ECO:0000313" key="2">
    <source>
        <dbReference type="Proteomes" id="UP001150603"/>
    </source>
</evidence>
<sequence length="90" mass="9939">MVVAAPTNELATPMRTPSQRLVDRNVISEARYSVNRSTNSPIYASCIPYARMVSAPWMISLYSERTGANTVDSRRLSSRCACINSKVKAV</sequence>
<comment type="caution">
    <text evidence="1">The sequence shown here is derived from an EMBL/GenBank/DDBJ whole genome shotgun (WGS) entry which is preliminary data.</text>
</comment>
<reference evidence="1" key="1">
    <citation type="submission" date="2022-07" db="EMBL/GenBank/DDBJ databases">
        <title>Phylogenomic reconstructions and comparative analyses of Kickxellomycotina fungi.</title>
        <authorList>
            <person name="Reynolds N.K."/>
            <person name="Stajich J.E."/>
            <person name="Barry K."/>
            <person name="Grigoriev I.V."/>
            <person name="Crous P."/>
            <person name="Smith M.E."/>
        </authorList>
    </citation>
    <scope>NUCLEOTIDE SEQUENCE</scope>
    <source>
        <strain evidence="1">NRRL 5244</strain>
    </source>
</reference>
<gene>
    <name evidence="1" type="ORF">FBU59_001669</name>
</gene>